<reference evidence="1" key="1">
    <citation type="journal article" date="2022" name="bioRxiv">
        <title>Sequencing and chromosome-scale assembly of the giantPleurodeles waltlgenome.</title>
        <authorList>
            <person name="Brown T."/>
            <person name="Elewa A."/>
            <person name="Iarovenko S."/>
            <person name="Subramanian E."/>
            <person name="Araus A.J."/>
            <person name="Petzold A."/>
            <person name="Susuki M."/>
            <person name="Suzuki K.-i.T."/>
            <person name="Hayashi T."/>
            <person name="Toyoda A."/>
            <person name="Oliveira C."/>
            <person name="Osipova E."/>
            <person name="Leigh N.D."/>
            <person name="Simon A."/>
            <person name="Yun M.H."/>
        </authorList>
    </citation>
    <scope>NUCLEOTIDE SEQUENCE</scope>
    <source>
        <strain evidence="1">20211129_DDA</strain>
        <tissue evidence="1">Liver</tissue>
    </source>
</reference>
<dbReference type="Proteomes" id="UP001066276">
    <property type="component" value="Chromosome 2_2"/>
</dbReference>
<name>A0AAV7USR0_PLEWA</name>
<proteinExistence type="predicted"/>
<evidence type="ECO:0000313" key="2">
    <source>
        <dbReference type="Proteomes" id="UP001066276"/>
    </source>
</evidence>
<evidence type="ECO:0000313" key="1">
    <source>
        <dbReference type="EMBL" id="KAJ1192115.1"/>
    </source>
</evidence>
<accession>A0AAV7USR0</accession>
<gene>
    <name evidence="1" type="ORF">NDU88_001427</name>
</gene>
<sequence>MRRPGGKTTAAGVNTLRLIDRRKELEQGEQSRAGQRQILTDAPWLQYAADFSRAASDLVIVAYTPKS</sequence>
<dbReference type="AlphaFoldDB" id="A0AAV7USR0"/>
<protein>
    <submittedName>
        <fullName evidence="1">Uncharacterized protein</fullName>
    </submittedName>
</protein>
<comment type="caution">
    <text evidence="1">The sequence shown here is derived from an EMBL/GenBank/DDBJ whole genome shotgun (WGS) entry which is preliminary data.</text>
</comment>
<organism evidence="1 2">
    <name type="scientific">Pleurodeles waltl</name>
    <name type="common">Iberian ribbed newt</name>
    <dbReference type="NCBI Taxonomy" id="8319"/>
    <lineage>
        <taxon>Eukaryota</taxon>
        <taxon>Metazoa</taxon>
        <taxon>Chordata</taxon>
        <taxon>Craniata</taxon>
        <taxon>Vertebrata</taxon>
        <taxon>Euteleostomi</taxon>
        <taxon>Amphibia</taxon>
        <taxon>Batrachia</taxon>
        <taxon>Caudata</taxon>
        <taxon>Salamandroidea</taxon>
        <taxon>Salamandridae</taxon>
        <taxon>Pleurodelinae</taxon>
        <taxon>Pleurodeles</taxon>
    </lineage>
</organism>
<keyword evidence="2" id="KW-1185">Reference proteome</keyword>
<dbReference type="EMBL" id="JANPWB010000004">
    <property type="protein sequence ID" value="KAJ1192115.1"/>
    <property type="molecule type" value="Genomic_DNA"/>
</dbReference>